<dbReference type="Gene3D" id="3.40.50.2000">
    <property type="entry name" value="Glycogen Phosphorylase B"/>
    <property type="match status" value="1"/>
</dbReference>
<evidence type="ECO:0000313" key="1">
    <source>
        <dbReference type="EMBL" id="EDX73901.1"/>
    </source>
</evidence>
<accession>B4VVW7</accession>
<dbReference type="AlphaFoldDB" id="B4VVW7"/>
<name>B4VVW7_9CYAN</name>
<dbReference type="RefSeq" id="WP_006102664.1">
    <property type="nucleotide sequence ID" value="NZ_DS989855.1"/>
</dbReference>
<protein>
    <recommendedName>
        <fullName evidence="3">Glycosyl transferase family 1 domain-containing protein</fullName>
    </recommendedName>
</protein>
<dbReference type="SUPFAM" id="SSF53756">
    <property type="entry name" value="UDP-Glycosyltransferase/glycogen phosphorylase"/>
    <property type="match status" value="1"/>
</dbReference>
<evidence type="ECO:0000313" key="2">
    <source>
        <dbReference type="Proteomes" id="UP000003835"/>
    </source>
</evidence>
<dbReference type="EMBL" id="DS989855">
    <property type="protein sequence ID" value="EDX73901.1"/>
    <property type="molecule type" value="Genomic_DNA"/>
</dbReference>
<dbReference type="OrthoDB" id="581133at2"/>
<evidence type="ECO:0008006" key="3">
    <source>
        <dbReference type="Google" id="ProtNLM"/>
    </source>
</evidence>
<keyword evidence="2" id="KW-1185">Reference proteome</keyword>
<reference evidence="1 2" key="1">
    <citation type="submission" date="2008-07" db="EMBL/GenBank/DDBJ databases">
        <authorList>
            <person name="Tandeau de Marsac N."/>
            <person name="Ferriera S."/>
            <person name="Johnson J."/>
            <person name="Kravitz S."/>
            <person name="Beeson K."/>
            <person name="Sutton G."/>
            <person name="Rogers Y.-H."/>
            <person name="Friedman R."/>
            <person name="Frazier M."/>
            <person name="Venter J.C."/>
        </authorList>
    </citation>
    <scope>NUCLEOTIDE SEQUENCE [LARGE SCALE GENOMIC DNA]</scope>
    <source>
        <strain evidence="1 2">PCC 7420</strain>
    </source>
</reference>
<organism evidence="1 2">
    <name type="scientific">Coleofasciculus chthonoplastes PCC 7420</name>
    <dbReference type="NCBI Taxonomy" id="118168"/>
    <lineage>
        <taxon>Bacteria</taxon>
        <taxon>Bacillati</taxon>
        <taxon>Cyanobacteriota</taxon>
        <taxon>Cyanophyceae</taxon>
        <taxon>Coleofasciculales</taxon>
        <taxon>Coleofasciculaceae</taxon>
        <taxon>Coleofasciculus</taxon>
    </lineage>
</organism>
<dbReference type="eggNOG" id="COG0438">
    <property type="taxonomic scope" value="Bacteria"/>
</dbReference>
<dbReference type="STRING" id="118168.MC7420_5781"/>
<dbReference type="Proteomes" id="UP000003835">
    <property type="component" value="Unassembled WGS sequence"/>
</dbReference>
<proteinExistence type="predicted"/>
<gene>
    <name evidence="1" type="ORF">MC7420_5781</name>
</gene>
<dbReference type="HOGENOM" id="CLU_791873_0_0_3"/>
<sequence>MQLMHPGLKDILLIQQYIKTKKIGFLSIETPLPPWFKKISQSIPNYSIGLQLRREYRHISMGIRAFRLKDIDTIFIFEIYNQHLLGVLPLLALTGKQVLISLHGNQQFAMTSKIKLFGLVYLKRYLQIFNNLKVVLFEIDDHVIPDKFRLPASSKIIIPHPILSEVTPNLKPGERLPIDAKIKIGVVGMIRQDKPISKLIARLQEYISSNSDQCELIIGTPFGQKPNYLDQLGVALYDTTKEEDYISVLKQIDILVIHYDKDRYYYRTSGVISDAGSCGCYIIASDYPVIKHQVNFPVPIGSTFSTFDEIGSLIDQAITHIRQKGQDNHWIWREQRSAAAIAKLLFPQNT</sequence>